<keyword evidence="9 10" id="KW-0324">Glycolysis</keyword>
<feature type="binding site" evidence="10">
    <location>
        <position position="35"/>
    </location>
    <ligand>
        <name>substrate</name>
    </ligand>
</feature>
<feature type="binding site" evidence="10">
    <location>
        <position position="329"/>
    </location>
    <ligand>
        <name>ATP</name>
        <dbReference type="ChEBI" id="CHEBI:30616"/>
    </ligand>
</feature>
<gene>
    <name evidence="10" type="primary">pgk</name>
    <name evidence="12" type="ORF">GCM10023349_41380</name>
</gene>
<evidence type="ECO:0000256" key="3">
    <source>
        <dbReference type="ARBA" id="ARBA00013061"/>
    </source>
</evidence>
<evidence type="ECO:0000256" key="11">
    <source>
        <dbReference type="RuleBase" id="RU000532"/>
    </source>
</evidence>
<keyword evidence="6 10" id="KW-0547">Nucleotide-binding</keyword>
<evidence type="ECO:0000256" key="1">
    <source>
        <dbReference type="ARBA" id="ARBA00000642"/>
    </source>
</evidence>
<comment type="catalytic activity">
    <reaction evidence="1 10 11">
        <text>(2R)-3-phosphoglycerate + ATP = (2R)-3-phospho-glyceroyl phosphate + ADP</text>
        <dbReference type="Rhea" id="RHEA:14801"/>
        <dbReference type="ChEBI" id="CHEBI:30616"/>
        <dbReference type="ChEBI" id="CHEBI:57604"/>
        <dbReference type="ChEBI" id="CHEBI:58272"/>
        <dbReference type="ChEBI" id="CHEBI:456216"/>
        <dbReference type="EC" id="2.7.2.3"/>
    </reaction>
</comment>
<comment type="pathway">
    <text evidence="2 10">Carbohydrate degradation; glycolysis; pyruvate from D-glyceraldehyde 3-phosphate: step 2/5.</text>
</comment>
<dbReference type="HAMAP" id="MF_00145">
    <property type="entry name" value="Phosphoglyc_kinase"/>
    <property type="match status" value="1"/>
</dbReference>
<name>A0ABP8XY04_9ACTN</name>
<dbReference type="PANTHER" id="PTHR11406">
    <property type="entry name" value="PHOSPHOGLYCERATE KINASE"/>
    <property type="match status" value="1"/>
</dbReference>
<accession>A0ABP8XY04</accession>
<dbReference type="RefSeq" id="WP_345523536.1">
    <property type="nucleotide sequence ID" value="NZ_BAABKM010000004.1"/>
</dbReference>
<feature type="binding site" evidence="10">
    <location>
        <begin position="355"/>
        <end position="358"/>
    </location>
    <ligand>
        <name>ATP</name>
        <dbReference type="ChEBI" id="CHEBI:30616"/>
    </ligand>
</feature>
<dbReference type="PANTHER" id="PTHR11406:SF23">
    <property type="entry name" value="PHOSPHOGLYCERATE KINASE 1, CHLOROPLASTIC-RELATED"/>
    <property type="match status" value="1"/>
</dbReference>
<feature type="binding site" evidence="10">
    <location>
        <position position="154"/>
    </location>
    <ligand>
        <name>substrate</name>
    </ligand>
</feature>
<comment type="similarity">
    <text evidence="10 11">Belongs to the phosphoglycerate kinase family.</text>
</comment>
<evidence type="ECO:0000256" key="6">
    <source>
        <dbReference type="ARBA" id="ARBA00022741"/>
    </source>
</evidence>
<evidence type="ECO:0000256" key="8">
    <source>
        <dbReference type="ARBA" id="ARBA00022840"/>
    </source>
</evidence>
<comment type="subcellular location">
    <subcellularLocation>
        <location evidence="10">Cytoplasm</location>
    </subcellularLocation>
</comment>
<proteinExistence type="inferred from homology"/>
<evidence type="ECO:0000256" key="9">
    <source>
        <dbReference type="ARBA" id="ARBA00023152"/>
    </source>
</evidence>
<dbReference type="Pfam" id="PF00162">
    <property type="entry name" value="PGK"/>
    <property type="match status" value="1"/>
</dbReference>
<dbReference type="PRINTS" id="PR00477">
    <property type="entry name" value="PHGLYCKINASE"/>
</dbReference>
<comment type="caution">
    <text evidence="12">The sequence shown here is derived from an EMBL/GenBank/DDBJ whole genome shotgun (WGS) entry which is preliminary data.</text>
</comment>
<dbReference type="SUPFAM" id="SSF53748">
    <property type="entry name" value="Phosphoglycerate kinase"/>
    <property type="match status" value="1"/>
</dbReference>
<feature type="binding site" evidence="10">
    <location>
        <position position="117"/>
    </location>
    <ligand>
        <name>substrate</name>
    </ligand>
</feature>
<evidence type="ECO:0000313" key="13">
    <source>
        <dbReference type="Proteomes" id="UP001499974"/>
    </source>
</evidence>
<evidence type="ECO:0000256" key="7">
    <source>
        <dbReference type="ARBA" id="ARBA00022777"/>
    </source>
</evidence>
<evidence type="ECO:0000313" key="12">
    <source>
        <dbReference type="EMBL" id="GAA4717226.1"/>
    </source>
</evidence>
<sequence>MGDYSSLGDIAGKRVLVRSDLNVPLDGTTITDDGRIRASVPTIRELAAAGARVVVTAHLGRPKGAPEDRYSLRPVAARLGELLGQEVAFATDTVGESARATVAALSDGQVAVLENVRFNPGETSKDEAERGAFADQLAGLADAFVSDGFGVVHRKQASVYDVAQRLPHAMGQLVATEIGVLRRLTEDPARPYVVVLGGSKVSDKLGVIDNLLGKADKLLIGGGMVFTFLKAQGHEVGKSLLEDDQLDVCRAYLERAGQTGVEILLPTDIVVDTAFPSGDRTPEPRVVPSGEIPADALGLDIGPDSAAAFAAALADAHTVFWNGPMGVFEVDAFAAGTRAVAEALTKVDGLSVVGGGDSAAAVRTLGFDEAAFGHISTGGGASLEYLEGKTLPGIQVLED</sequence>
<reference evidence="13" key="1">
    <citation type="journal article" date="2019" name="Int. J. Syst. Evol. Microbiol.">
        <title>The Global Catalogue of Microorganisms (GCM) 10K type strain sequencing project: providing services to taxonomists for standard genome sequencing and annotation.</title>
        <authorList>
            <consortium name="The Broad Institute Genomics Platform"/>
            <consortium name="The Broad Institute Genome Sequencing Center for Infectious Disease"/>
            <person name="Wu L."/>
            <person name="Ma J."/>
        </authorList>
    </citation>
    <scope>NUCLEOTIDE SEQUENCE [LARGE SCALE GENOMIC DNA]</scope>
    <source>
        <strain evidence="13">JCM 18531</strain>
    </source>
</reference>
<dbReference type="PROSITE" id="PS00111">
    <property type="entry name" value="PGLYCERATE_KINASE"/>
    <property type="match status" value="1"/>
</dbReference>
<dbReference type="EMBL" id="BAABKM010000004">
    <property type="protein sequence ID" value="GAA4717226.1"/>
    <property type="molecule type" value="Genomic_DNA"/>
</dbReference>
<dbReference type="InterPro" id="IPR015911">
    <property type="entry name" value="Phosphoglycerate_kinase_CS"/>
</dbReference>
<dbReference type="InterPro" id="IPR015824">
    <property type="entry name" value="Phosphoglycerate_kinase_N"/>
</dbReference>
<protein>
    <recommendedName>
        <fullName evidence="4 10">Phosphoglycerate kinase</fullName>
        <ecNumber evidence="3 10">2.7.2.3</ecNumber>
    </recommendedName>
</protein>
<keyword evidence="5 10" id="KW-0808">Transferase</keyword>
<dbReference type="Proteomes" id="UP001499974">
    <property type="component" value="Unassembled WGS sequence"/>
</dbReference>
<dbReference type="PIRSF" id="PIRSF000724">
    <property type="entry name" value="Pgk"/>
    <property type="match status" value="1"/>
</dbReference>
<keyword evidence="8 10" id="KW-0067">ATP-binding</keyword>
<organism evidence="12 13">
    <name type="scientific">Nocardioides conyzicola</name>
    <dbReference type="NCBI Taxonomy" id="1651781"/>
    <lineage>
        <taxon>Bacteria</taxon>
        <taxon>Bacillati</taxon>
        <taxon>Actinomycetota</taxon>
        <taxon>Actinomycetes</taxon>
        <taxon>Propionibacteriales</taxon>
        <taxon>Nocardioidaceae</taxon>
        <taxon>Nocardioides</taxon>
    </lineage>
</organism>
<comment type="subunit">
    <text evidence="10">Monomer.</text>
</comment>
<feature type="binding site" evidence="10">
    <location>
        <begin position="20"/>
        <end position="22"/>
    </location>
    <ligand>
        <name>substrate</name>
    </ligand>
</feature>
<evidence type="ECO:0000256" key="2">
    <source>
        <dbReference type="ARBA" id="ARBA00004838"/>
    </source>
</evidence>
<evidence type="ECO:0000256" key="5">
    <source>
        <dbReference type="ARBA" id="ARBA00022679"/>
    </source>
</evidence>
<feature type="binding site" evidence="10">
    <location>
        <begin position="58"/>
        <end position="61"/>
    </location>
    <ligand>
        <name>substrate</name>
    </ligand>
</feature>
<dbReference type="GO" id="GO:0016301">
    <property type="term" value="F:kinase activity"/>
    <property type="evidence" value="ECO:0007669"/>
    <property type="project" value="UniProtKB-KW"/>
</dbReference>
<keyword evidence="13" id="KW-1185">Reference proteome</keyword>
<evidence type="ECO:0000256" key="4">
    <source>
        <dbReference type="ARBA" id="ARBA00016471"/>
    </source>
</evidence>
<dbReference type="Gene3D" id="3.40.50.1260">
    <property type="entry name" value="Phosphoglycerate kinase, N-terminal domain"/>
    <property type="match status" value="2"/>
</dbReference>
<evidence type="ECO:0000256" key="10">
    <source>
        <dbReference type="HAMAP-Rule" id="MF_00145"/>
    </source>
</evidence>
<feature type="binding site" evidence="10">
    <location>
        <position position="298"/>
    </location>
    <ligand>
        <name>ATP</name>
        <dbReference type="ChEBI" id="CHEBI:30616"/>
    </ligand>
</feature>
<keyword evidence="7 10" id="KW-0418">Kinase</keyword>
<keyword evidence="10" id="KW-0963">Cytoplasm</keyword>
<dbReference type="InterPro" id="IPR036043">
    <property type="entry name" value="Phosphoglycerate_kinase_sf"/>
</dbReference>
<dbReference type="InterPro" id="IPR001576">
    <property type="entry name" value="Phosphoglycerate_kinase"/>
</dbReference>
<feature type="binding site" evidence="10">
    <location>
        <position position="204"/>
    </location>
    <ligand>
        <name>ATP</name>
        <dbReference type="ChEBI" id="CHEBI:30616"/>
    </ligand>
</feature>
<dbReference type="EC" id="2.7.2.3" evidence="3 10"/>